<dbReference type="GeneID" id="106153218"/>
<dbReference type="Pfam" id="PF05978">
    <property type="entry name" value="UNC-93"/>
    <property type="match status" value="1"/>
</dbReference>
<dbReference type="AlphaFoldDB" id="A0A1S3H929"/>
<dbReference type="PANTHER" id="PTHR19444:SF13">
    <property type="entry name" value="PROTEIN UNC-93 HOMOLOG A"/>
    <property type="match status" value="1"/>
</dbReference>
<dbReference type="OrthoDB" id="78663at2759"/>
<sequence length="607" mass="67338">MATRTNVNEQRPQMEGEMYTKNPCSMHSNPQTCSRRVVRFAYLRLVGFSTVFVFVFTAWNGLQTLQSSLYSEHGLGLTVLTVGYSVSALGALFAPVLVEKIGCKKAIIAGICSAIGFFCANFYPRMYTLVPTVFVFGLLGNVLMTAASCFVTTLAIKAARASGREEDILISGFNGTFASFFKTTNIFGNLISWLVLKQSDHTGQNQSLDTKNDTFLFNVSEMQRTQDTTSTINVTVCSLYSDPSILRSLHSHASTRSPKPDKELVLLLVGVYVALSVTGAIGALFLIKEVDVHKDSTHEKPPPAKVTQVSQLRLSILSTILLLREFKMAALLPMIAWSAMHLGFLFAEFTKAFVACELGIEWVGYTMMCYGVTSAISPWVFGHLHKWIGFPINYTAAGIINMALFIQMLVYPVSKEHLGYFFFIPGIWGVLNGMWQSRTLALLGIHFSHNQRPAFANYHLWQGVGFTVSFAYGNLLCVATKIYICMTMLVLSLLLYYVVEIKTRLEKKKEKSGQVISDEKQNGNIPEAEKLSPNGIREDDVKKLALSSTSLPNELSIPFTQSDLYLYATDVNFLAASTGSMIARWDSMSRDQFRSVVKAKSKDSVHA</sequence>
<dbReference type="Proteomes" id="UP000085678">
    <property type="component" value="Unplaced"/>
</dbReference>
<dbReference type="GO" id="GO:0016020">
    <property type="term" value="C:membrane"/>
    <property type="evidence" value="ECO:0007669"/>
    <property type="project" value="UniProtKB-SubCell"/>
</dbReference>
<feature type="transmembrane region" description="Helical" evidence="7">
    <location>
        <begin position="362"/>
        <end position="381"/>
    </location>
</feature>
<dbReference type="InterPro" id="IPR051951">
    <property type="entry name" value="UNC-93_regulatory"/>
</dbReference>
<keyword evidence="8" id="KW-1185">Reference proteome</keyword>
<protein>
    <submittedName>
        <fullName evidence="9">Protein unc-93 homolog A isoform X2</fullName>
    </submittedName>
</protein>
<feature type="transmembrane region" description="Helical" evidence="7">
    <location>
        <begin position="417"/>
        <end position="435"/>
    </location>
</feature>
<dbReference type="InterPro" id="IPR036259">
    <property type="entry name" value="MFS_trans_sf"/>
</dbReference>
<gene>
    <name evidence="9" type="primary">LOC106153218</name>
</gene>
<evidence type="ECO:0000256" key="4">
    <source>
        <dbReference type="ARBA" id="ARBA00022989"/>
    </source>
</evidence>
<evidence type="ECO:0000256" key="1">
    <source>
        <dbReference type="ARBA" id="ARBA00004141"/>
    </source>
</evidence>
<feature type="compositionally biased region" description="Basic and acidic residues" evidence="6">
    <location>
        <begin position="512"/>
        <end position="521"/>
    </location>
</feature>
<evidence type="ECO:0000256" key="5">
    <source>
        <dbReference type="ARBA" id="ARBA00023136"/>
    </source>
</evidence>
<proteinExistence type="inferred from homology"/>
<feature type="transmembrane region" description="Helical" evidence="7">
    <location>
        <begin position="481"/>
        <end position="499"/>
    </location>
</feature>
<organism evidence="8 9">
    <name type="scientific">Lingula anatina</name>
    <name type="common">Brachiopod</name>
    <name type="synonym">Lingula unguis</name>
    <dbReference type="NCBI Taxonomy" id="7574"/>
    <lineage>
        <taxon>Eukaryota</taxon>
        <taxon>Metazoa</taxon>
        <taxon>Spiralia</taxon>
        <taxon>Lophotrochozoa</taxon>
        <taxon>Brachiopoda</taxon>
        <taxon>Linguliformea</taxon>
        <taxon>Lingulata</taxon>
        <taxon>Lingulida</taxon>
        <taxon>Linguloidea</taxon>
        <taxon>Lingulidae</taxon>
        <taxon>Lingula</taxon>
    </lineage>
</organism>
<keyword evidence="4 7" id="KW-1133">Transmembrane helix</keyword>
<dbReference type="RefSeq" id="XP_013382518.2">
    <property type="nucleotide sequence ID" value="XM_013527064.2"/>
</dbReference>
<feature type="transmembrane region" description="Helical" evidence="7">
    <location>
        <begin position="264"/>
        <end position="286"/>
    </location>
</feature>
<name>A0A1S3H929_LINAN</name>
<feature type="transmembrane region" description="Helical" evidence="7">
    <location>
        <begin position="41"/>
        <end position="62"/>
    </location>
</feature>
<keyword evidence="3 7" id="KW-0812">Transmembrane</keyword>
<comment type="similarity">
    <text evidence="2">Belongs to the unc-93 family.</text>
</comment>
<evidence type="ECO:0000256" key="2">
    <source>
        <dbReference type="ARBA" id="ARBA00009172"/>
    </source>
</evidence>
<reference evidence="9" key="1">
    <citation type="submission" date="2025-08" db="UniProtKB">
        <authorList>
            <consortium name="RefSeq"/>
        </authorList>
    </citation>
    <scope>IDENTIFICATION</scope>
    <source>
        <tissue evidence="9">Gonads</tissue>
    </source>
</reference>
<feature type="transmembrane region" description="Helical" evidence="7">
    <location>
        <begin position="106"/>
        <end position="123"/>
    </location>
</feature>
<feature type="region of interest" description="Disordered" evidence="6">
    <location>
        <begin position="512"/>
        <end position="532"/>
    </location>
</feature>
<feature type="transmembrane region" description="Helical" evidence="7">
    <location>
        <begin position="129"/>
        <end position="156"/>
    </location>
</feature>
<evidence type="ECO:0000256" key="3">
    <source>
        <dbReference type="ARBA" id="ARBA00022692"/>
    </source>
</evidence>
<evidence type="ECO:0000256" key="6">
    <source>
        <dbReference type="SAM" id="MobiDB-lite"/>
    </source>
</evidence>
<dbReference type="InterPro" id="IPR010291">
    <property type="entry name" value="Ion_channel_UNC-93"/>
</dbReference>
<feature type="transmembrane region" description="Helical" evidence="7">
    <location>
        <begin position="393"/>
        <end position="411"/>
    </location>
</feature>
<evidence type="ECO:0000313" key="9">
    <source>
        <dbReference type="RefSeq" id="XP_013382518.2"/>
    </source>
</evidence>
<feature type="transmembrane region" description="Helical" evidence="7">
    <location>
        <begin position="330"/>
        <end position="350"/>
    </location>
</feature>
<evidence type="ECO:0000256" key="7">
    <source>
        <dbReference type="SAM" id="Phobius"/>
    </source>
</evidence>
<keyword evidence="5 7" id="KW-0472">Membrane</keyword>
<dbReference type="PANTHER" id="PTHR19444">
    <property type="entry name" value="UNC-93 RELATED"/>
    <property type="match status" value="1"/>
</dbReference>
<dbReference type="Gene3D" id="1.20.1250.20">
    <property type="entry name" value="MFS general substrate transporter like domains"/>
    <property type="match status" value="1"/>
</dbReference>
<evidence type="ECO:0000313" key="8">
    <source>
        <dbReference type="Proteomes" id="UP000085678"/>
    </source>
</evidence>
<accession>A0A1S3H929</accession>
<comment type="subcellular location">
    <subcellularLocation>
        <location evidence="1">Membrane</location>
        <topology evidence="1">Multi-pass membrane protein</topology>
    </subcellularLocation>
</comment>
<feature type="transmembrane region" description="Helical" evidence="7">
    <location>
        <begin position="74"/>
        <end position="94"/>
    </location>
</feature>
<dbReference type="SUPFAM" id="SSF103473">
    <property type="entry name" value="MFS general substrate transporter"/>
    <property type="match status" value="2"/>
</dbReference>